<reference evidence="2" key="1">
    <citation type="journal article" date="2019" name="Int. J. Syst. Evol. Microbiol.">
        <title>The Global Catalogue of Microorganisms (GCM) 10K type strain sequencing project: providing services to taxonomists for standard genome sequencing and annotation.</title>
        <authorList>
            <consortium name="The Broad Institute Genomics Platform"/>
            <consortium name="The Broad Institute Genome Sequencing Center for Infectious Disease"/>
            <person name="Wu L."/>
            <person name="Ma J."/>
        </authorList>
    </citation>
    <scope>NUCLEOTIDE SEQUENCE [LARGE SCALE GENOMIC DNA]</scope>
    <source>
        <strain evidence="2">JCM 16545</strain>
    </source>
</reference>
<organism evidence="1 2">
    <name type="scientific">Rubritalea spongiae</name>
    <dbReference type="NCBI Taxonomy" id="430797"/>
    <lineage>
        <taxon>Bacteria</taxon>
        <taxon>Pseudomonadati</taxon>
        <taxon>Verrucomicrobiota</taxon>
        <taxon>Verrucomicrobiia</taxon>
        <taxon>Verrucomicrobiales</taxon>
        <taxon>Rubritaleaceae</taxon>
        <taxon>Rubritalea</taxon>
    </lineage>
</organism>
<evidence type="ECO:0000313" key="1">
    <source>
        <dbReference type="EMBL" id="MFD2274895.1"/>
    </source>
</evidence>
<evidence type="ECO:0008006" key="3">
    <source>
        <dbReference type="Google" id="ProtNLM"/>
    </source>
</evidence>
<keyword evidence="2" id="KW-1185">Reference proteome</keyword>
<comment type="caution">
    <text evidence="1">The sequence shown here is derived from an EMBL/GenBank/DDBJ whole genome shotgun (WGS) entry which is preliminary data.</text>
</comment>
<gene>
    <name evidence="1" type="ORF">ACFSQZ_00295</name>
</gene>
<evidence type="ECO:0000313" key="2">
    <source>
        <dbReference type="Proteomes" id="UP001597297"/>
    </source>
</evidence>
<protein>
    <recommendedName>
        <fullName evidence="3">PepSY domain-containing protein</fullName>
    </recommendedName>
</protein>
<dbReference type="RefSeq" id="WP_377096398.1">
    <property type="nucleotide sequence ID" value="NZ_JBHSJM010000001.1"/>
</dbReference>
<accession>A0ABW5E0J4</accession>
<dbReference type="EMBL" id="JBHUJC010000001">
    <property type="protein sequence ID" value="MFD2274895.1"/>
    <property type="molecule type" value="Genomic_DNA"/>
</dbReference>
<proteinExistence type="predicted"/>
<sequence>MKTLILALALTIPLAAETPPVQEITVKTEVPSPAWNLAIESIHKKDGKLLVVTRASKSEGIFTQQITTAKASAKLPNKIADIPREIYLLDATWKTPEHVHAVTQEELDTILAGSTQIYKVKTEIASADFLELSLEEAEELAKKNGLKYRIVEVDGQPRPITMDLRMDRFNFHVENGKIVKVTKG</sequence>
<name>A0ABW5E0J4_9BACT</name>
<dbReference type="Proteomes" id="UP001597297">
    <property type="component" value="Unassembled WGS sequence"/>
</dbReference>